<accession>A0A3D9L528</accession>
<evidence type="ECO:0000256" key="1">
    <source>
        <dbReference type="SAM" id="MobiDB-lite"/>
    </source>
</evidence>
<protein>
    <submittedName>
        <fullName evidence="2">Uncharacterized protein</fullName>
    </submittedName>
</protein>
<comment type="caution">
    <text evidence="2">The sequence shown here is derived from an EMBL/GenBank/DDBJ whole genome shotgun (WGS) entry which is preliminary data.</text>
</comment>
<evidence type="ECO:0000313" key="3">
    <source>
        <dbReference type="Proteomes" id="UP000256779"/>
    </source>
</evidence>
<dbReference type="AlphaFoldDB" id="A0A3D9L528"/>
<sequence>MQRTISSHIKDRYRLVGILPGEVEYRGFRVDFRTITAAEADKLYALGYKRLVPVSEDVKKEIHDSLQIESQQNQEVHKPAKKVHNVDALLASASQADDSKATKTKKSKP</sequence>
<proteinExistence type="predicted"/>
<name>A0A3D9L528_MARFU</name>
<reference evidence="2 3" key="1">
    <citation type="submission" date="2018-07" db="EMBL/GenBank/DDBJ databases">
        <title>Genomic Encyclopedia of Type Strains, Phase IV (KMG-IV): sequencing the most valuable type-strain genomes for metagenomic binning, comparative biology and taxonomic classification.</title>
        <authorList>
            <person name="Goeker M."/>
        </authorList>
    </citation>
    <scope>NUCLEOTIDE SEQUENCE [LARGE SCALE GENOMIC DNA]</scope>
    <source>
        <strain evidence="2 3">DSM 4134</strain>
    </source>
</reference>
<evidence type="ECO:0000313" key="2">
    <source>
        <dbReference type="EMBL" id="REE01135.1"/>
    </source>
</evidence>
<keyword evidence="3" id="KW-1185">Reference proteome</keyword>
<dbReference type="Proteomes" id="UP000256779">
    <property type="component" value="Unassembled WGS sequence"/>
</dbReference>
<organism evidence="2 3">
    <name type="scientific">Marinoscillum furvescens DSM 4134</name>
    <dbReference type="NCBI Taxonomy" id="1122208"/>
    <lineage>
        <taxon>Bacteria</taxon>
        <taxon>Pseudomonadati</taxon>
        <taxon>Bacteroidota</taxon>
        <taxon>Cytophagia</taxon>
        <taxon>Cytophagales</taxon>
        <taxon>Reichenbachiellaceae</taxon>
        <taxon>Marinoscillum</taxon>
    </lineage>
</organism>
<dbReference type="RefSeq" id="WP_115867221.1">
    <property type="nucleotide sequence ID" value="NZ_QREG01000004.1"/>
</dbReference>
<dbReference type="EMBL" id="QREG01000004">
    <property type="protein sequence ID" value="REE01135.1"/>
    <property type="molecule type" value="Genomic_DNA"/>
</dbReference>
<feature type="region of interest" description="Disordered" evidence="1">
    <location>
        <begin position="88"/>
        <end position="109"/>
    </location>
</feature>
<gene>
    <name evidence="2" type="ORF">C7460_104155</name>
</gene>